<sequence>MARRQDDDSFLKDELEAAFDFGDDLMSDTSEQVFNNEGNQNNFEQEEENELPGQLAVDVYETEDRLFVKARTAGVNKNDLDVSLSDGTLTISGTLSAGDQEGIIAHHAQECYWGEFSRTLSLPVQVAEEGVEAMLKDGILTISFTKIKTQATKIQVL</sequence>
<dbReference type="PROSITE" id="PS01031">
    <property type="entry name" value="SHSP"/>
    <property type="match status" value="1"/>
</dbReference>
<dbReference type="EMBL" id="PRLK01000007">
    <property type="protein sequence ID" value="RYC72477.1"/>
    <property type="molecule type" value="Genomic_DNA"/>
</dbReference>
<dbReference type="CDD" id="cd06464">
    <property type="entry name" value="ACD_sHsps-like"/>
    <property type="match status" value="1"/>
</dbReference>
<dbReference type="InterPro" id="IPR031107">
    <property type="entry name" value="Small_HSP"/>
</dbReference>
<dbReference type="InterPro" id="IPR002068">
    <property type="entry name" value="A-crystallin/Hsp20_dom"/>
</dbReference>
<keyword evidence="5" id="KW-1185">Reference proteome</keyword>
<evidence type="ECO:0000313" key="4">
    <source>
        <dbReference type="EMBL" id="RYC72477.1"/>
    </source>
</evidence>
<evidence type="ECO:0000259" key="3">
    <source>
        <dbReference type="PROSITE" id="PS01031"/>
    </source>
</evidence>
<dbReference type="PANTHER" id="PTHR11527">
    <property type="entry name" value="HEAT-SHOCK PROTEIN 20 FAMILY MEMBER"/>
    <property type="match status" value="1"/>
</dbReference>
<dbReference type="Pfam" id="PF00011">
    <property type="entry name" value="HSP20"/>
    <property type="match status" value="1"/>
</dbReference>
<proteinExistence type="inferred from homology"/>
<organism evidence="4 5">
    <name type="scientific">Candidatus Nanogingivalis gingivitcus</name>
    <dbReference type="NCBI Taxonomy" id="2171992"/>
    <lineage>
        <taxon>Bacteria</taxon>
        <taxon>Candidatus Saccharimonadota</taxon>
        <taxon>Candidatus Nanosyncoccalia</taxon>
        <taxon>Candidatus Nanogingivales</taxon>
        <taxon>Candidatus Nanogingivalaceae</taxon>
        <taxon>Candidatus Nanogingivalis</taxon>
    </lineage>
</organism>
<reference evidence="4 5" key="2">
    <citation type="journal article" date="2020" name="Cell Rep.">
        <title>Acquisition and Adaptation of Ultra-small Parasitic Reduced Genome Bacteria to Mammalian Hosts.</title>
        <authorList>
            <person name="McLean J.S."/>
            <person name="Bor B."/>
            <person name="Kerns K.A."/>
            <person name="Liu Q."/>
            <person name="To T.T."/>
            <person name="Solden L."/>
            <person name="Hendrickson E.L."/>
            <person name="Wrighton K."/>
            <person name="Shi W."/>
            <person name="He X."/>
        </authorList>
    </citation>
    <scope>NUCLEOTIDE SEQUENCE [LARGE SCALE GENOMIC DNA]</scope>
    <source>
        <strain evidence="4 5">TM7_CMJM_G6_1_HOT_870</strain>
    </source>
</reference>
<dbReference type="InterPro" id="IPR008978">
    <property type="entry name" value="HSP20-like_chaperone"/>
</dbReference>
<evidence type="ECO:0000313" key="5">
    <source>
        <dbReference type="Proteomes" id="UP001190925"/>
    </source>
</evidence>
<dbReference type="RefSeq" id="WP_129718898.1">
    <property type="nucleotide sequence ID" value="NZ_PRLK01000007.1"/>
</dbReference>
<dbReference type="Proteomes" id="UP001190925">
    <property type="component" value="Unassembled WGS sequence"/>
</dbReference>
<protein>
    <submittedName>
        <fullName evidence="4">Spore protein SP21</fullName>
    </submittedName>
</protein>
<reference evidence="4 5" key="1">
    <citation type="journal article" date="2018" name="bioRxiv">
        <title>Evidence of independent acquisition and adaption of ultra-small bacteria to human hosts across the highly diverse yet reduced genomes of the phylum Saccharibacteria.</title>
        <authorList>
            <person name="McLean J.S."/>
            <person name="Bor B."/>
            <person name="To T.T."/>
            <person name="Liu Q."/>
            <person name="Kearns K.A."/>
            <person name="Solden L.M."/>
            <person name="Wrighton K.C."/>
            <person name="He X."/>
            <person name="Shi W."/>
        </authorList>
    </citation>
    <scope>NUCLEOTIDE SEQUENCE [LARGE SCALE GENOMIC DNA]</scope>
    <source>
        <strain evidence="4 5">TM7_CMJM_G6_1_HOT_870</strain>
    </source>
</reference>
<name>A0ABY0FJN4_9BACT</name>
<comment type="similarity">
    <text evidence="1 2">Belongs to the small heat shock protein (HSP20) family.</text>
</comment>
<accession>A0ABY0FJN4</accession>
<dbReference type="Gene3D" id="2.60.40.790">
    <property type="match status" value="1"/>
</dbReference>
<comment type="caution">
    <text evidence="4">The sequence shown here is derived from an EMBL/GenBank/DDBJ whole genome shotgun (WGS) entry which is preliminary data.</text>
</comment>
<feature type="domain" description="SHSP" evidence="3">
    <location>
        <begin position="48"/>
        <end position="157"/>
    </location>
</feature>
<evidence type="ECO:0000256" key="1">
    <source>
        <dbReference type="PROSITE-ProRule" id="PRU00285"/>
    </source>
</evidence>
<gene>
    <name evidence="4" type="primary">hspA</name>
    <name evidence="4" type="ORF">G6CMJM_00498</name>
</gene>
<evidence type="ECO:0000256" key="2">
    <source>
        <dbReference type="RuleBase" id="RU003616"/>
    </source>
</evidence>
<dbReference type="SUPFAM" id="SSF49764">
    <property type="entry name" value="HSP20-like chaperones"/>
    <property type="match status" value="1"/>
</dbReference>